<evidence type="ECO:0000256" key="4">
    <source>
        <dbReference type="ARBA" id="ARBA00023136"/>
    </source>
</evidence>
<organism evidence="7 8">
    <name type="scientific">Sparassis crispa</name>
    <dbReference type="NCBI Taxonomy" id="139825"/>
    <lineage>
        <taxon>Eukaryota</taxon>
        <taxon>Fungi</taxon>
        <taxon>Dikarya</taxon>
        <taxon>Basidiomycota</taxon>
        <taxon>Agaricomycotina</taxon>
        <taxon>Agaricomycetes</taxon>
        <taxon>Polyporales</taxon>
        <taxon>Sparassidaceae</taxon>
        <taxon>Sparassis</taxon>
    </lineage>
</organism>
<feature type="region of interest" description="Disordered" evidence="5">
    <location>
        <begin position="595"/>
        <end position="619"/>
    </location>
</feature>
<accession>A0A401G724</accession>
<evidence type="ECO:0000313" key="7">
    <source>
        <dbReference type="EMBL" id="GBE77953.1"/>
    </source>
</evidence>
<feature type="transmembrane region" description="Helical" evidence="6">
    <location>
        <begin position="87"/>
        <end position="107"/>
    </location>
</feature>
<dbReference type="EMBL" id="BFAD01000001">
    <property type="protein sequence ID" value="GBE77953.1"/>
    <property type="molecule type" value="Genomic_DNA"/>
</dbReference>
<feature type="transmembrane region" description="Helical" evidence="6">
    <location>
        <begin position="60"/>
        <end position="81"/>
    </location>
</feature>
<evidence type="ECO:0000256" key="6">
    <source>
        <dbReference type="SAM" id="Phobius"/>
    </source>
</evidence>
<keyword evidence="3 6" id="KW-1133">Transmembrane helix</keyword>
<keyword evidence="4 6" id="KW-0472">Membrane</keyword>
<evidence type="ECO:0000313" key="8">
    <source>
        <dbReference type="Proteomes" id="UP000287166"/>
    </source>
</evidence>
<dbReference type="PANTHER" id="PTHR12570">
    <property type="match status" value="1"/>
</dbReference>
<feature type="transmembrane region" description="Helical" evidence="6">
    <location>
        <begin position="14"/>
        <end position="36"/>
    </location>
</feature>
<evidence type="ECO:0000256" key="1">
    <source>
        <dbReference type="ARBA" id="ARBA00004141"/>
    </source>
</evidence>
<dbReference type="GO" id="GO:0015095">
    <property type="term" value="F:magnesium ion transmembrane transporter activity"/>
    <property type="evidence" value="ECO:0007669"/>
    <property type="project" value="InterPro"/>
</dbReference>
<proteinExistence type="predicted"/>
<dbReference type="GO" id="GO:0016020">
    <property type="term" value="C:membrane"/>
    <property type="evidence" value="ECO:0007669"/>
    <property type="project" value="UniProtKB-SubCell"/>
</dbReference>
<feature type="region of interest" description="Disordered" evidence="5">
    <location>
        <begin position="393"/>
        <end position="426"/>
    </location>
</feature>
<feature type="region of interest" description="Disordered" evidence="5">
    <location>
        <begin position="442"/>
        <end position="529"/>
    </location>
</feature>
<dbReference type="RefSeq" id="XP_027608866.1">
    <property type="nucleotide sequence ID" value="XM_027753065.1"/>
</dbReference>
<evidence type="ECO:0000256" key="3">
    <source>
        <dbReference type="ARBA" id="ARBA00022989"/>
    </source>
</evidence>
<dbReference type="InterPro" id="IPR037185">
    <property type="entry name" value="EmrE-like"/>
</dbReference>
<evidence type="ECO:0008006" key="9">
    <source>
        <dbReference type="Google" id="ProtNLM"/>
    </source>
</evidence>
<dbReference type="OrthoDB" id="2504919at2759"/>
<feature type="compositionally biased region" description="Acidic residues" evidence="5">
    <location>
        <begin position="399"/>
        <end position="416"/>
    </location>
</feature>
<keyword evidence="8" id="KW-1185">Reference proteome</keyword>
<dbReference type="Proteomes" id="UP000287166">
    <property type="component" value="Unassembled WGS sequence"/>
</dbReference>
<comment type="subcellular location">
    <subcellularLocation>
        <location evidence="1">Membrane</location>
        <topology evidence="1">Multi-pass membrane protein</topology>
    </subcellularLocation>
</comment>
<comment type="caution">
    <text evidence="7">The sequence shown here is derived from an EMBL/GenBank/DDBJ whole genome shotgun (WGS) entry which is preliminary data.</text>
</comment>
<keyword evidence="2 6" id="KW-0812">Transmembrane</keyword>
<dbReference type="GeneID" id="38774870"/>
<dbReference type="PANTHER" id="PTHR12570:SF86">
    <property type="entry name" value="ADR321CP"/>
    <property type="match status" value="1"/>
</dbReference>
<feature type="transmembrane region" description="Helical" evidence="6">
    <location>
        <begin position="331"/>
        <end position="351"/>
    </location>
</feature>
<sequence>MNFMASVDSGDSQISIPVGITIGLLASFVQSLGLTIQRKSHVLNQSLPEDDRKVEHRRPLWLLGFGIFISSNLFGSVFQIASLPIVILAPLGAVSLLWNAFFARLLLGDVFSPWMFIGTFLIAGGAVLIAIFGIVPEPTHSLEDLLVLFSRPVFVAYFSLLGFAVFVCLVITHIVEYSYSRRVSLQDVSPPLSPLLVATTAPSILTTATTASVAGDHPTERTALLDGKRDSPRSKSSSPSTASSVHYFYFHEKLSRTPALLAASYASFSGIISGMCLIFAKSGIELLLLTISGDNQFWRWQAWVLILSLVSCALLQLWYMHKGLVLADPTLVCPLAFCFYNLSSILNSLVYFDQFSLLSTTHILLVSLGIFVLLAGVFVVSFPSTGSYGVDVGTWTEGEPVDEEDSIVEEPEDYEGEPLPLHRRSQTLPATIGEEITDEESALDLHTAQSPTPSLPTRPPLTSGSPLRTRTLHMRPQSDTVLAPTSPLRSRSYRATSPTPSGSRRRRRTTITGTVQSPPHPSTLSPSASGLPAFSIGLSPMSPGFSLVPKERRRRVLGRDSMVPSGADEGANTLGRRDSLFGAPWLRRTVSEGAVDRPVAAGADEERGEGGEGEALLGPASPRARVRWKWLRDAFTGRGLRRS</sequence>
<feature type="region of interest" description="Disordered" evidence="5">
    <location>
        <begin position="222"/>
        <end position="241"/>
    </location>
</feature>
<evidence type="ECO:0000256" key="5">
    <source>
        <dbReference type="SAM" id="MobiDB-lite"/>
    </source>
</evidence>
<feature type="transmembrane region" description="Helical" evidence="6">
    <location>
        <begin position="114"/>
        <end position="134"/>
    </location>
</feature>
<dbReference type="Pfam" id="PF05653">
    <property type="entry name" value="Mg_trans_NIPA"/>
    <property type="match status" value="2"/>
</dbReference>
<dbReference type="SUPFAM" id="SSF103481">
    <property type="entry name" value="Multidrug resistance efflux transporter EmrE"/>
    <property type="match status" value="1"/>
</dbReference>
<reference evidence="7 8" key="1">
    <citation type="journal article" date="2018" name="Sci. Rep.">
        <title>Genome sequence of the cauliflower mushroom Sparassis crispa (Hanabiratake) and its association with beneficial usage.</title>
        <authorList>
            <person name="Kiyama R."/>
            <person name="Furutani Y."/>
            <person name="Kawaguchi K."/>
            <person name="Nakanishi T."/>
        </authorList>
    </citation>
    <scope>NUCLEOTIDE SEQUENCE [LARGE SCALE GENOMIC DNA]</scope>
</reference>
<dbReference type="InParanoid" id="A0A401G724"/>
<name>A0A401G724_9APHY</name>
<protein>
    <recommendedName>
        <fullName evidence="9">DUF803-domain-containing protein</fullName>
    </recommendedName>
</protein>
<gene>
    <name evidence="7" type="ORF">SCP_0108350</name>
</gene>
<dbReference type="AlphaFoldDB" id="A0A401G724"/>
<dbReference type="InterPro" id="IPR008521">
    <property type="entry name" value="Mg_trans_NIPA"/>
</dbReference>
<feature type="transmembrane region" description="Helical" evidence="6">
    <location>
        <begin position="259"/>
        <end position="280"/>
    </location>
</feature>
<feature type="transmembrane region" description="Helical" evidence="6">
    <location>
        <begin position="363"/>
        <end position="382"/>
    </location>
</feature>
<evidence type="ECO:0000256" key="2">
    <source>
        <dbReference type="ARBA" id="ARBA00022692"/>
    </source>
</evidence>
<feature type="transmembrane region" description="Helical" evidence="6">
    <location>
        <begin position="300"/>
        <end position="319"/>
    </location>
</feature>
<feature type="transmembrane region" description="Helical" evidence="6">
    <location>
        <begin position="154"/>
        <end position="175"/>
    </location>
</feature>